<dbReference type="EMBL" id="MLJW01000674">
    <property type="protein sequence ID" value="OIQ83762.1"/>
    <property type="molecule type" value="Genomic_DNA"/>
</dbReference>
<dbReference type="SUPFAM" id="SSF51004">
    <property type="entry name" value="C-terminal (heme d1) domain of cytochrome cd1-nitrite reductase"/>
    <property type="match status" value="1"/>
</dbReference>
<dbReference type="InterPro" id="IPR011048">
    <property type="entry name" value="Haem_d1_sf"/>
</dbReference>
<dbReference type="PROSITE" id="PS51257">
    <property type="entry name" value="PROKAR_LIPOPROTEIN"/>
    <property type="match status" value="1"/>
</dbReference>
<evidence type="ECO:0000313" key="2">
    <source>
        <dbReference type="EMBL" id="OIQ83762.1"/>
    </source>
</evidence>
<comment type="similarity">
    <text evidence="1">Belongs to the cycloisomerase 2 family.</text>
</comment>
<accession>A0A1J5QKE6</accession>
<dbReference type="GO" id="GO:0017057">
    <property type="term" value="F:6-phosphogluconolactonase activity"/>
    <property type="evidence" value="ECO:0007669"/>
    <property type="project" value="TreeGrafter"/>
</dbReference>
<name>A0A1J5QKE6_9ZZZZ</name>
<evidence type="ECO:0000256" key="1">
    <source>
        <dbReference type="ARBA" id="ARBA00005564"/>
    </source>
</evidence>
<dbReference type="PANTHER" id="PTHR30344:SF1">
    <property type="entry name" value="6-PHOSPHOGLUCONOLACTONASE"/>
    <property type="match status" value="1"/>
</dbReference>
<sequence>MTPLRHAARRASHAALAAALGLALGACGGGGGGASVGLGSGGNTATFAVGGQVSGLPSGETVQLLNNGGDALTVSADGGFTFATQLAAGNAYDVTVGTQPAGANCSVNSGNGTVAGAVSNVVVTCSPALVKHIALFLDGGTGTLLPYSYDLASGQLSALPAAPQGTAEGADAVLIDASATHAYTLGSNSAGATQISMYTIGAGGVVSANGLPLTLDGAGLSIELDSSGRYLYALQQPASGTSAITTFAIDPTSGRLGLQSSYSDPSSASLASLWRNPLYPVLYALDPGPSGSAAGTIATFSTDTTGNVNRIGLPIPTGLLPVAMAMTSDSKYAYVACGGSASVWIYTVAADGTLRPANPSTLTLPAVAPGTTPGLESIAIDASNRHLYVGDASQDVIYQFSIDPGTGALTALPTPTIAPPVSPALLSVVGNSTTRSWLYVAARASADVATLSIDPATGQLAAMKPAAVGLLRGTGIVDDAFSP</sequence>
<reference evidence="2" key="1">
    <citation type="submission" date="2016-10" db="EMBL/GenBank/DDBJ databases">
        <title>Sequence of Gallionella enrichment culture.</title>
        <authorList>
            <person name="Poehlein A."/>
            <person name="Muehling M."/>
            <person name="Daniel R."/>
        </authorList>
    </citation>
    <scope>NUCLEOTIDE SEQUENCE</scope>
</reference>
<dbReference type="Gene3D" id="2.130.10.10">
    <property type="entry name" value="YVTN repeat-like/Quinoprotein amine dehydrogenase"/>
    <property type="match status" value="2"/>
</dbReference>
<dbReference type="InterPro" id="IPR050282">
    <property type="entry name" value="Cycloisomerase_2"/>
</dbReference>
<organism evidence="2">
    <name type="scientific">mine drainage metagenome</name>
    <dbReference type="NCBI Taxonomy" id="410659"/>
    <lineage>
        <taxon>unclassified sequences</taxon>
        <taxon>metagenomes</taxon>
        <taxon>ecological metagenomes</taxon>
    </lineage>
</organism>
<dbReference type="SUPFAM" id="SSF101908">
    <property type="entry name" value="Putative isomerase YbhE"/>
    <property type="match status" value="1"/>
</dbReference>
<dbReference type="Pfam" id="PF10282">
    <property type="entry name" value="Lactonase"/>
    <property type="match status" value="1"/>
</dbReference>
<gene>
    <name evidence="2" type="ORF">GALL_344240</name>
</gene>
<proteinExistence type="inferred from homology"/>
<dbReference type="InterPro" id="IPR015943">
    <property type="entry name" value="WD40/YVTN_repeat-like_dom_sf"/>
</dbReference>
<dbReference type="AlphaFoldDB" id="A0A1J5QKE6"/>
<dbReference type="InterPro" id="IPR019405">
    <property type="entry name" value="Lactonase_7-beta_prop"/>
</dbReference>
<comment type="caution">
    <text evidence="2">The sequence shown here is derived from an EMBL/GenBank/DDBJ whole genome shotgun (WGS) entry which is preliminary data.</text>
</comment>
<protein>
    <submittedName>
        <fullName evidence="2">Lactonase, 7-bladed beta-propeller</fullName>
    </submittedName>
</protein>
<dbReference type="PANTHER" id="PTHR30344">
    <property type="entry name" value="6-PHOSPHOGLUCONOLACTONASE-RELATED"/>
    <property type="match status" value="1"/>
</dbReference>